<gene>
    <name evidence="2" type="ORF">JOF55_001492</name>
</gene>
<keyword evidence="1" id="KW-0812">Transmembrane</keyword>
<organism evidence="2 3">
    <name type="scientific">Haloactinomyces albus</name>
    <dbReference type="NCBI Taxonomy" id="1352928"/>
    <lineage>
        <taxon>Bacteria</taxon>
        <taxon>Bacillati</taxon>
        <taxon>Actinomycetota</taxon>
        <taxon>Actinomycetes</taxon>
        <taxon>Actinopolysporales</taxon>
        <taxon>Actinopolysporaceae</taxon>
        <taxon>Haloactinomyces</taxon>
    </lineage>
</organism>
<sequence>MRRRGTKRIVPDFPLVAASILMLLLGINLTTHCFGGFAAGSEVVARGVAVAQQCRFSGPITESEAPGREYLTGWWWVCDARVRWDDGRVEMREVPYSQLTDADIGRAVAVVEREEAASKATTRSVIYRADFEPRPVWGTVAMVVMSVVAPLVGFPGAYRLVRRIRGKTPELPKE</sequence>
<dbReference type="AlphaFoldDB" id="A0AAE3ZAH8"/>
<keyword evidence="3" id="KW-1185">Reference proteome</keyword>
<accession>A0AAE3ZAH8</accession>
<dbReference type="InterPro" id="IPR045927">
    <property type="entry name" value="DUF6346"/>
</dbReference>
<proteinExistence type="predicted"/>
<feature type="transmembrane region" description="Helical" evidence="1">
    <location>
        <begin position="136"/>
        <end position="158"/>
    </location>
</feature>
<comment type="caution">
    <text evidence="2">The sequence shown here is derived from an EMBL/GenBank/DDBJ whole genome shotgun (WGS) entry which is preliminary data.</text>
</comment>
<dbReference type="EMBL" id="JAVDXW010000001">
    <property type="protein sequence ID" value="MDR7301311.1"/>
    <property type="molecule type" value="Genomic_DNA"/>
</dbReference>
<reference evidence="2" key="1">
    <citation type="submission" date="2023-07" db="EMBL/GenBank/DDBJ databases">
        <title>Sequencing the genomes of 1000 actinobacteria strains.</title>
        <authorList>
            <person name="Klenk H.-P."/>
        </authorList>
    </citation>
    <scope>NUCLEOTIDE SEQUENCE</scope>
    <source>
        <strain evidence="2">DSM 45977</strain>
    </source>
</reference>
<name>A0AAE3ZAH8_9ACTN</name>
<dbReference type="Proteomes" id="UP001180845">
    <property type="component" value="Unassembled WGS sequence"/>
</dbReference>
<dbReference type="Pfam" id="PF19873">
    <property type="entry name" value="DUF6346"/>
    <property type="match status" value="1"/>
</dbReference>
<evidence type="ECO:0000313" key="2">
    <source>
        <dbReference type="EMBL" id="MDR7301311.1"/>
    </source>
</evidence>
<evidence type="ECO:0000256" key="1">
    <source>
        <dbReference type="SAM" id="Phobius"/>
    </source>
</evidence>
<evidence type="ECO:0000313" key="3">
    <source>
        <dbReference type="Proteomes" id="UP001180845"/>
    </source>
</evidence>
<keyword evidence="1" id="KW-1133">Transmembrane helix</keyword>
<keyword evidence="1" id="KW-0472">Membrane</keyword>
<dbReference type="RefSeq" id="WP_310271557.1">
    <property type="nucleotide sequence ID" value="NZ_JAVDXW010000001.1"/>
</dbReference>
<protein>
    <submittedName>
        <fullName evidence="2">Uncharacterized protein</fullName>
    </submittedName>
</protein>